<proteinExistence type="predicted"/>
<gene>
    <name evidence="3" type="ORF">AMQ74_01427</name>
</gene>
<reference evidence="3 4" key="1">
    <citation type="journal article" date="2016" name="ISME J.">
        <title>Chasing the elusive Euryarchaeota class WSA2: genomes reveal a uniquely fastidious methyl-reducing methanogen.</title>
        <authorList>
            <person name="Nobu M.K."/>
            <person name="Narihiro T."/>
            <person name="Kuroda K."/>
            <person name="Mei R."/>
            <person name="Liu W.T."/>
        </authorList>
    </citation>
    <scope>NUCLEOTIDE SEQUENCE [LARGE SCALE GENOMIC DNA]</scope>
    <source>
        <strain evidence="3">U1lsi0528_Bin089</strain>
    </source>
</reference>
<evidence type="ECO:0000259" key="1">
    <source>
        <dbReference type="Pfam" id="PF04256"/>
    </source>
</evidence>
<evidence type="ECO:0000313" key="3">
    <source>
        <dbReference type="EMBL" id="KYC49427.1"/>
    </source>
</evidence>
<dbReference type="InterPro" id="IPR041652">
    <property type="entry name" value="DUF5616"/>
</dbReference>
<dbReference type="EMBL" id="LNGD01000104">
    <property type="protein sequence ID" value="KYC49427.1"/>
    <property type="molecule type" value="Genomic_DNA"/>
</dbReference>
<sequence>MKNNAFNKASDDLYLLLNRGYPKTYALRFVCDHYCLKNEERYLLSRTVFSKSYIIKTKEKKVSLKDIKKSFLFIDGYNVIITTESVLMGKAFVSMDGLLRDTRNVSKKHRITKETFESINLIMNLLEKYPPKNTQVLLDKMMSKSGKLAQIIRHEMEERNLKGGSEAVSSVDHELKNCNGIVATNDSAIISEISKFIDIPSKIKISKET</sequence>
<evidence type="ECO:0000313" key="4">
    <source>
        <dbReference type="Proteomes" id="UP000075578"/>
    </source>
</evidence>
<dbReference type="AlphaFoldDB" id="A0A150IWS4"/>
<accession>A0A150IWS4</accession>
<comment type="caution">
    <text evidence="3">The sequence shown here is derived from an EMBL/GenBank/DDBJ whole genome shotgun (WGS) entry which is preliminary data.</text>
</comment>
<dbReference type="InterPro" id="IPR007368">
    <property type="entry name" value="DUF434"/>
</dbReference>
<feature type="domain" description="DUF5616" evidence="2">
    <location>
        <begin position="65"/>
        <end position="201"/>
    </location>
</feature>
<feature type="domain" description="DUF434" evidence="1">
    <location>
        <begin position="6"/>
        <end position="60"/>
    </location>
</feature>
<dbReference type="Proteomes" id="UP000075578">
    <property type="component" value="Unassembled WGS sequence"/>
</dbReference>
<dbReference type="Pfam" id="PF04256">
    <property type="entry name" value="DUF434"/>
    <property type="match status" value="1"/>
</dbReference>
<protein>
    <recommendedName>
        <fullName evidence="5">DUF434 domain-containing protein</fullName>
    </recommendedName>
</protein>
<evidence type="ECO:0008006" key="5">
    <source>
        <dbReference type="Google" id="ProtNLM"/>
    </source>
</evidence>
<organism evidence="3 4">
    <name type="scientific">Candidatus Methanofastidiosum methylothiophilum</name>
    <dbReference type="NCBI Taxonomy" id="1705564"/>
    <lineage>
        <taxon>Archaea</taxon>
        <taxon>Methanobacteriati</taxon>
        <taxon>Methanobacteriota</taxon>
        <taxon>Stenosarchaea group</taxon>
        <taxon>Candidatus Methanofastidiosia</taxon>
        <taxon>Candidatus Methanofastidiosales</taxon>
        <taxon>Candidatus Methanofastidiosaceae</taxon>
        <taxon>Candidatus Methanofastidiosum</taxon>
    </lineage>
</organism>
<evidence type="ECO:0000259" key="2">
    <source>
        <dbReference type="Pfam" id="PF18481"/>
    </source>
</evidence>
<dbReference type="Pfam" id="PF18481">
    <property type="entry name" value="DUF5616"/>
    <property type="match status" value="1"/>
</dbReference>
<dbReference type="PANTHER" id="PTHR42252">
    <property type="entry name" value="DUF5616 DOMAIN-CONTAINING PROTEIN"/>
    <property type="match status" value="1"/>
</dbReference>
<dbReference type="PANTHER" id="PTHR42252:SF1">
    <property type="entry name" value="DUF434 DOMAIN-CONTAINING PROTEIN"/>
    <property type="match status" value="1"/>
</dbReference>
<name>A0A150IWS4_9EURY</name>